<sequence length="310" mass="33235">MKKIIYLTLMGCLATFVGLFFSAPITSAAAPVSYTLYIEGKVSSAKFPTVVEKNTTLIPMKSVLSELNYTTTLDNQTKTITAKNSAGSFITVKTGSKKATINGAEVLLSASVKTMNGTTYIPLSAVQKLTGKSIGSDASQGIAWIGEKPTTAFIPPWGVTLDQIKLVSGRKLLIDEGEQGDIYILMYQVPGAADELNVFYKNKLAKMAFITDFSGSGEATELLGIYGGIYDSLTKTYGKPVEGYMSLNDNPLDQYLTLFADQGYLSSKWQAGSTTVSLLLKATDTGYTISMQYVNASVEAELNAALDALK</sequence>
<dbReference type="RefSeq" id="WP_182535903.1">
    <property type="nucleotide sequence ID" value="NZ_JACJIP010000014.1"/>
</dbReference>
<comment type="caution">
    <text evidence="3">The sequence shown here is derived from an EMBL/GenBank/DDBJ whole genome shotgun (WGS) entry which is preliminary data.</text>
</comment>
<dbReference type="InterPro" id="IPR036582">
    <property type="entry name" value="Mao_N_sf"/>
</dbReference>
<organism evidence="3 4">
    <name type="scientific">Fontibacillus solani</name>
    <dbReference type="NCBI Taxonomy" id="1572857"/>
    <lineage>
        <taxon>Bacteria</taxon>
        <taxon>Bacillati</taxon>
        <taxon>Bacillota</taxon>
        <taxon>Bacilli</taxon>
        <taxon>Bacillales</taxon>
        <taxon>Paenibacillaceae</taxon>
        <taxon>Fontibacillus</taxon>
    </lineage>
</organism>
<evidence type="ECO:0000313" key="3">
    <source>
        <dbReference type="EMBL" id="MBA9086017.1"/>
    </source>
</evidence>
<dbReference type="Proteomes" id="UP000567067">
    <property type="component" value="Unassembled WGS sequence"/>
</dbReference>
<evidence type="ECO:0000259" key="2">
    <source>
        <dbReference type="Pfam" id="PF07833"/>
    </source>
</evidence>
<dbReference type="SUPFAM" id="SSF55383">
    <property type="entry name" value="Copper amine oxidase, domain N"/>
    <property type="match status" value="1"/>
</dbReference>
<keyword evidence="1" id="KW-0732">Signal</keyword>
<evidence type="ECO:0000256" key="1">
    <source>
        <dbReference type="SAM" id="SignalP"/>
    </source>
</evidence>
<feature type="chain" id="PRO_5038356908" description="Copper amine oxidase-like N-terminal domain-containing protein" evidence="1">
    <location>
        <begin position="29"/>
        <end position="310"/>
    </location>
</feature>
<dbReference type="InterPro" id="IPR012854">
    <property type="entry name" value="Cu_amine_oxidase-like_N"/>
</dbReference>
<feature type="signal peptide" evidence="1">
    <location>
        <begin position="1"/>
        <end position="28"/>
    </location>
</feature>
<dbReference type="Gene3D" id="3.30.457.10">
    <property type="entry name" value="Copper amine oxidase-like, N-terminal domain"/>
    <property type="match status" value="1"/>
</dbReference>
<proteinExistence type="predicted"/>
<keyword evidence="4" id="KW-1185">Reference proteome</keyword>
<name>A0A7W3STS1_9BACL</name>
<dbReference type="EMBL" id="JACJIP010000014">
    <property type="protein sequence ID" value="MBA9086017.1"/>
    <property type="molecule type" value="Genomic_DNA"/>
</dbReference>
<accession>A0A7W3STS1</accession>
<reference evidence="3 4" key="1">
    <citation type="submission" date="2020-08" db="EMBL/GenBank/DDBJ databases">
        <title>Genomic Encyclopedia of Type Strains, Phase III (KMG-III): the genomes of soil and plant-associated and newly described type strains.</title>
        <authorList>
            <person name="Whitman W."/>
        </authorList>
    </citation>
    <scope>NUCLEOTIDE SEQUENCE [LARGE SCALE GENOMIC DNA]</scope>
    <source>
        <strain evidence="3 4">CECT 8693</strain>
    </source>
</reference>
<dbReference type="Pfam" id="PF07833">
    <property type="entry name" value="Cu_amine_oxidN1"/>
    <property type="match status" value="1"/>
</dbReference>
<feature type="domain" description="Copper amine oxidase-like N-terminal" evidence="2">
    <location>
        <begin position="38"/>
        <end position="140"/>
    </location>
</feature>
<evidence type="ECO:0000313" key="4">
    <source>
        <dbReference type="Proteomes" id="UP000567067"/>
    </source>
</evidence>
<dbReference type="AlphaFoldDB" id="A0A7W3STS1"/>
<gene>
    <name evidence="3" type="ORF">FHR92_002489</name>
</gene>
<protein>
    <recommendedName>
        <fullName evidence="2">Copper amine oxidase-like N-terminal domain-containing protein</fullName>
    </recommendedName>
</protein>